<evidence type="ECO:0000256" key="7">
    <source>
        <dbReference type="ARBA" id="ARBA00022989"/>
    </source>
</evidence>
<dbReference type="InterPro" id="IPR008972">
    <property type="entry name" value="Cupredoxin"/>
</dbReference>
<evidence type="ECO:0000256" key="6">
    <source>
        <dbReference type="ARBA" id="ARBA00022982"/>
    </source>
</evidence>
<feature type="region of interest" description="Disordered" evidence="9">
    <location>
        <begin position="303"/>
        <end position="346"/>
    </location>
</feature>
<dbReference type="GO" id="GO:0005886">
    <property type="term" value="C:plasma membrane"/>
    <property type="evidence" value="ECO:0007669"/>
    <property type="project" value="UniProtKB-SubCell"/>
</dbReference>
<evidence type="ECO:0000256" key="8">
    <source>
        <dbReference type="ARBA" id="ARBA00023136"/>
    </source>
</evidence>
<keyword evidence="6" id="KW-0249">Electron transport</keyword>
<evidence type="ECO:0000313" key="12">
    <source>
        <dbReference type="EMBL" id="RAI04443.1"/>
    </source>
</evidence>
<feature type="transmembrane region" description="Helical" evidence="10">
    <location>
        <begin position="96"/>
        <end position="117"/>
    </location>
</feature>
<evidence type="ECO:0000256" key="10">
    <source>
        <dbReference type="SAM" id="Phobius"/>
    </source>
</evidence>
<dbReference type="SUPFAM" id="SSF49503">
    <property type="entry name" value="Cupredoxins"/>
    <property type="match status" value="1"/>
</dbReference>
<feature type="transmembrane region" description="Helical" evidence="10">
    <location>
        <begin position="52"/>
        <end position="75"/>
    </location>
</feature>
<dbReference type="GO" id="GO:0004129">
    <property type="term" value="F:cytochrome-c oxidase activity"/>
    <property type="evidence" value="ECO:0007669"/>
    <property type="project" value="InterPro"/>
</dbReference>
<evidence type="ECO:0000256" key="9">
    <source>
        <dbReference type="SAM" id="MobiDB-lite"/>
    </source>
</evidence>
<evidence type="ECO:0000256" key="1">
    <source>
        <dbReference type="ARBA" id="ARBA00004651"/>
    </source>
</evidence>
<evidence type="ECO:0000313" key="13">
    <source>
        <dbReference type="Proteomes" id="UP000249590"/>
    </source>
</evidence>
<dbReference type="InterPro" id="IPR002429">
    <property type="entry name" value="CcO_II-like_C"/>
</dbReference>
<reference evidence="12 13" key="1">
    <citation type="submission" date="2018-05" db="EMBL/GenBank/DDBJ databases">
        <title>Acuticoccus sediminis sp. nov., isolated from deep-sea sediment of Indian Ocean.</title>
        <authorList>
            <person name="Liu X."/>
            <person name="Lai Q."/>
            <person name="Du Y."/>
            <person name="Sun F."/>
            <person name="Zhang X."/>
            <person name="Wang S."/>
            <person name="Shao Z."/>
        </authorList>
    </citation>
    <scope>NUCLEOTIDE SEQUENCE [LARGE SCALE GENOMIC DNA]</scope>
    <source>
        <strain evidence="12 13">PTG4-2</strain>
    </source>
</reference>
<dbReference type="InterPro" id="IPR045187">
    <property type="entry name" value="CcO_II"/>
</dbReference>
<comment type="similarity">
    <text evidence="2">Belongs to the cytochrome c oxidase subunit 2 family.</text>
</comment>
<dbReference type="CDD" id="cd04212">
    <property type="entry name" value="CuRO_UO_II"/>
    <property type="match status" value="1"/>
</dbReference>
<dbReference type="PROSITE" id="PS50857">
    <property type="entry name" value="COX2_CUA"/>
    <property type="match status" value="1"/>
</dbReference>
<dbReference type="InterPro" id="IPR034227">
    <property type="entry name" value="CuRO_UO_II"/>
</dbReference>
<dbReference type="Pfam" id="PF00116">
    <property type="entry name" value="COX2"/>
    <property type="match status" value="1"/>
</dbReference>
<dbReference type="GO" id="GO:0042773">
    <property type="term" value="P:ATP synthesis coupled electron transport"/>
    <property type="evidence" value="ECO:0007669"/>
    <property type="project" value="TreeGrafter"/>
</dbReference>
<protein>
    <submittedName>
        <fullName evidence="12">Cytochrome ubiquinol oxidase subunit II</fullName>
    </submittedName>
</protein>
<dbReference type="GO" id="GO:0005507">
    <property type="term" value="F:copper ion binding"/>
    <property type="evidence" value="ECO:0007669"/>
    <property type="project" value="InterPro"/>
</dbReference>
<keyword evidence="3" id="KW-0813">Transport</keyword>
<keyword evidence="13" id="KW-1185">Reference proteome</keyword>
<comment type="caution">
    <text evidence="12">The sequence shown here is derived from an EMBL/GenBank/DDBJ whole genome shotgun (WGS) entry which is preliminary data.</text>
</comment>
<keyword evidence="5 10" id="KW-0812">Transmembrane</keyword>
<dbReference type="PANTHER" id="PTHR22888">
    <property type="entry name" value="CYTOCHROME C OXIDASE, SUBUNIT II"/>
    <property type="match status" value="1"/>
</dbReference>
<keyword evidence="8 10" id="KW-0472">Membrane</keyword>
<evidence type="ECO:0000256" key="4">
    <source>
        <dbReference type="ARBA" id="ARBA00022475"/>
    </source>
</evidence>
<proteinExistence type="inferred from homology"/>
<keyword evidence="7 10" id="KW-1133">Transmembrane helix</keyword>
<dbReference type="OrthoDB" id="9783445at2"/>
<comment type="subcellular location">
    <subcellularLocation>
        <location evidence="1">Cell membrane</location>
        <topology evidence="1">Multi-pass membrane protein</topology>
    </subcellularLocation>
</comment>
<organism evidence="12 13">
    <name type="scientific">Acuticoccus sediminis</name>
    <dbReference type="NCBI Taxonomy" id="2184697"/>
    <lineage>
        <taxon>Bacteria</taxon>
        <taxon>Pseudomonadati</taxon>
        <taxon>Pseudomonadota</taxon>
        <taxon>Alphaproteobacteria</taxon>
        <taxon>Hyphomicrobiales</taxon>
        <taxon>Amorphaceae</taxon>
        <taxon>Acuticoccus</taxon>
    </lineage>
</organism>
<sequence>MSRAPAEPPIPAGAVLALAGLAAGVLIAGPALASESFLSPLGEIAARQRHHFTIATLIILLPILPVLVLTPVIMWRYRRRQSSGRVYSPDWEFNRWLEMAMWGVPILVVIALAWALIVATQRLNPYDPVGPDPLRIDVIGLDWKWLFVYPDEEVASVGEFVVPAGRPIALRITTDTVMQSFFIPALAGQIYAMPGMRTELNLIADEPGETRGQNSQYSGDGFPHQRFTVRALPQEGFDAWVEAAKTAGTPLGEATYTTLSRPSILTDLRTDLGLSGAGPIHFALEIGDLFDCVMARYHRGTPVTPDIQPGSPAFRAGEPGASAPQAEHCIPHPGTHASHHAGKHDG</sequence>
<dbReference type="InterPro" id="IPR036257">
    <property type="entry name" value="Cyt_c_oxidase_su2_TM_sf"/>
</dbReference>
<dbReference type="PANTHER" id="PTHR22888:SF18">
    <property type="entry name" value="CYTOCHROME BO(3) UBIQUINOL OXIDASE SUBUNIT 2"/>
    <property type="match status" value="1"/>
</dbReference>
<keyword evidence="4" id="KW-1003">Cell membrane</keyword>
<evidence type="ECO:0000256" key="3">
    <source>
        <dbReference type="ARBA" id="ARBA00022448"/>
    </source>
</evidence>
<evidence type="ECO:0000256" key="2">
    <source>
        <dbReference type="ARBA" id="ARBA00007866"/>
    </source>
</evidence>
<evidence type="ECO:0000256" key="5">
    <source>
        <dbReference type="ARBA" id="ARBA00022692"/>
    </source>
</evidence>
<dbReference type="Gene3D" id="1.10.287.90">
    <property type="match status" value="1"/>
</dbReference>
<dbReference type="AlphaFoldDB" id="A0A8B2NYI9"/>
<dbReference type="Gene3D" id="2.60.40.420">
    <property type="entry name" value="Cupredoxins - blue copper proteins"/>
    <property type="match status" value="1"/>
</dbReference>
<name>A0A8B2NYI9_9HYPH</name>
<feature type="compositionally biased region" description="Basic residues" evidence="9">
    <location>
        <begin position="337"/>
        <end position="346"/>
    </location>
</feature>
<evidence type="ECO:0000259" key="11">
    <source>
        <dbReference type="PROSITE" id="PS50857"/>
    </source>
</evidence>
<dbReference type="Proteomes" id="UP000249590">
    <property type="component" value="Unassembled WGS sequence"/>
</dbReference>
<gene>
    <name evidence="12" type="ORF">DLJ53_01290</name>
</gene>
<feature type="domain" description="Cytochrome oxidase subunit II copper A binding" evidence="11">
    <location>
        <begin position="131"/>
        <end position="243"/>
    </location>
</feature>
<dbReference type="EMBL" id="QHHQ01000001">
    <property type="protein sequence ID" value="RAI04443.1"/>
    <property type="molecule type" value="Genomic_DNA"/>
</dbReference>
<accession>A0A8B2NYI9</accession>
<dbReference type="SUPFAM" id="SSF81464">
    <property type="entry name" value="Cytochrome c oxidase subunit II-like, transmembrane region"/>
    <property type="match status" value="1"/>
</dbReference>